<keyword evidence="2" id="KW-1185">Reference proteome</keyword>
<accession>A0AAE3DAE2</accession>
<sequence length="230" mass="26077">MIQMRMAFALRLVDDFTGQCIRKKGFLFSVEGRVIHPVEKDEGLYLFMEPQESVTRVRIESTDYHSCSVLIEKKQLNPDEPVADVRLYGKPGRGHPYPHEYLTGKIESSRTAFPAEVYAARTRPTGLIFREYRKGPDGEWIFFQGFTKENLIGKPFMAGSGSETARFIPMEKRGINEYRIEPVGTFPAKLKEGAPITRIYRSVTDGAGAYAIPVDPGEEQLIEEVMVLHI</sequence>
<reference evidence="1 2" key="1">
    <citation type="submission" date="2021-10" db="EMBL/GenBank/DDBJ databases">
        <title>Anaerobic single-cell dispensing facilitates the cultivation of human gut bacteria.</title>
        <authorList>
            <person name="Afrizal A."/>
        </authorList>
    </citation>
    <scope>NUCLEOTIDE SEQUENCE [LARGE SCALE GENOMIC DNA]</scope>
    <source>
        <strain evidence="1 2">CLA-AA-H276</strain>
    </source>
</reference>
<protein>
    <submittedName>
        <fullName evidence="1">Uncharacterized protein</fullName>
    </submittedName>
</protein>
<dbReference type="Proteomes" id="UP001198220">
    <property type="component" value="Unassembled WGS sequence"/>
</dbReference>
<evidence type="ECO:0000313" key="1">
    <source>
        <dbReference type="EMBL" id="MCC2125707.1"/>
    </source>
</evidence>
<dbReference type="EMBL" id="JAJEPS010000004">
    <property type="protein sequence ID" value="MCC2125707.1"/>
    <property type="molecule type" value="Genomic_DNA"/>
</dbReference>
<name>A0AAE3DAE2_9FIRM</name>
<evidence type="ECO:0000313" key="2">
    <source>
        <dbReference type="Proteomes" id="UP001198220"/>
    </source>
</evidence>
<gene>
    <name evidence="1" type="ORF">LKD36_05875</name>
</gene>
<comment type="caution">
    <text evidence="1">The sequence shown here is derived from an EMBL/GenBank/DDBJ whole genome shotgun (WGS) entry which is preliminary data.</text>
</comment>
<dbReference type="RefSeq" id="WP_118769498.1">
    <property type="nucleotide sequence ID" value="NZ_JAJEPS010000004.1"/>
</dbReference>
<dbReference type="AlphaFoldDB" id="A0AAE3DAE2"/>
<proteinExistence type="predicted"/>
<organism evidence="1 2">
    <name type="scientific">Hominiventricola filiformis</name>
    <dbReference type="NCBI Taxonomy" id="2885352"/>
    <lineage>
        <taxon>Bacteria</taxon>
        <taxon>Bacillati</taxon>
        <taxon>Bacillota</taxon>
        <taxon>Clostridia</taxon>
        <taxon>Lachnospirales</taxon>
        <taxon>Lachnospiraceae</taxon>
        <taxon>Hominiventricola</taxon>
    </lineage>
</organism>